<evidence type="ECO:0000313" key="4">
    <source>
        <dbReference type="Proteomes" id="UP000642748"/>
    </source>
</evidence>
<reference evidence="3" key="1">
    <citation type="submission" date="2021-01" db="EMBL/GenBank/DDBJ databases">
        <title>Whole genome shotgun sequence of Rugosimonospora africana NBRC 104875.</title>
        <authorList>
            <person name="Komaki H."/>
            <person name="Tamura T."/>
        </authorList>
    </citation>
    <scope>NUCLEOTIDE SEQUENCE</scope>
    <source>
        <strain evidence="3">NBRC 104875</strain>
    </source>
</reference>
<organism evidence="3 4">
    <name type="scientific">Rugosimonospora africana</name>
    <dbReference type="NCBI Taxonomy" id="556532"/>
    <lineage>
        <taxon>Bacteria</taxon>
        <taxon>Bacillati</taxon>
        <taxon>Actinomycetota</taxon>
        <taxon>Actinomycetes</taxon>
        <taxon>Micromonosporales</taxon>
        <taxon>Micromonosporaceae</taxon>
        <taxon>Rugosimonospora</taxon>
    </lineage>
</organism>
<proteinExistence type="predicted"/>
<sequence>MSIDQQGPPPPVGSFPPVAPPPAAQGTNGLSIAGLILAIFVAPLGFILSIIGLVLAGRRGQKGKGLAIAGIIISVLIMGGSTAAIVALGGKVSTLTDPGCLSGKSAMIDNESKVNSPDTIKEGLQATIDGLNSAAGKAKHDNVRSAVQAVAADYSELLKDVNSGTSPSQELSDKLDTDASKLDSLCTVNTK</sequence>
<keyword evidence="2" id="KW-0812">Transmembrane</keyword>
<dbReference type="AlphaFoldDB" id="A0A8J3VWF5"/>
<comment type="caution">
    <text evidence="3">The sequence shown here is derived from an EMBL/GenBank/DDBJ whole genome shotgun (WGS) entry which is preliminary data.</text>
</comment>
<evidence type="ECO:0008006" key="5">
    <source>
        <dbReference type="Google" id="ProtNLM"/>
    </source>
</evidence>
<evidence type="ECO:0000313" key="3">
    <source>
        <dbReference type="EMBL" id="GIH20713.1"/>
    </source>
</evidence>
<feature type="compositionally biased region" description="Pro residues" evidence="1">
    <location>
        <begin position="7"/>
        <end position="20"/>
    </location>
</feature>
<dbReference type="RefSeq" id="WP_203924136.1">
    <property type="nucleotide sequence ID" value="NZ_BONZ01000104.1"/>
</dbReference>
<keyword evidence="2" id="KW-0472">Membrane</keyword>
<protein>
    <recommendedName>
        <fullName evidence="5">DUF4190 domain-containing protein</fullName>
    </recommendedName>
</protein>
<keyword evidence="2" id="KW-1133">Transmembrane helix</keyword>
<accession>A0A8J3VWF5</accession>
<name>A0A8J3VWF5_9ACTN</name>
<gene>
    <name evidence="3" type="ORF">Raf01_88850</name>
</gene>
<feature type="transmembrane region" description="Helical" evidence="2">
    <location>
        <begin position="30"/>
        <end position="54"/>
    </location>
</feature>
<feature type="region of interest" description="Disordered" evidence="1">
    <location>
        <begin position="1"/>
        <end position="20"/>
    </location>
</feature>
<evidence type="ECO:0000256" key="1">
    <source>
        <dbReference type="SAM" id="MobiDB-lite"/>
    </source>
</evidence>
<evidence type="ECO:0000256" key="2">
    <source>
        <dbReference type="SAM" id="Phobius"/>
    </source>
</evidence>
<dbReference type="EMBL" id="BONZ01000104">
    <property type="protein sequence ID" value="GIH20713.1"/>
    <property type="molecule type" value="Genomic_DNA"/>
</dbReference>
<keyword evidence="4" id="KW-1185">Reference proteome</keyword>
<feature type="transmembrane region" description="Helical" evidence="2">
    <location>
        <begin position="66"/>
        <end position="88"/>
    </location>
</feature>
<dbReference type="Proteomes" id="UP000642748">
    <property type="component" value="Unassembled WGS sequence"/>
</dbReference>